<name>A0A412SQX5_BACUN</name>
<reference evidence="3 4" key="1">
    <citation type="submission" date="2018-08" db="EMBL/GenBank/DDBJ databases">
        <title>A genome reference for cultivated species of the human gut microbiota.</title>
        <authorList>
            <person name="Zou Y."/>
            <person name="Xue W."/>
            <person name="Luo G."/>
        </authorList>
    </citation>
    <scope>NUCLEOTIDE SEQUENCE [LARGE SCALE GENOMIC DNA]</scope>
    <source>
        <strain evidence="3 4">AF17-20</strain>
    </source>
</reference>
<evidence type="ECO:0000256" key="1">
    <source>
        <dbReference type="SAM" id="Coils"/>
    </source>
</evidence>
<keyword evidence="2" id="KW-0812">Transmembrane</keyword>
<feature type="coiled-coil region" evidence="1">
    <location>
        <begin position="81"/>
        <end position="108"/>
    </location>
</feature>
<feature type="transmembrane region" description="Helical" evidence="2">
    <location>
        <begin position="35"/>
        <end position="53"/>
    </location>
</feature>
<organism evidence="3 4">
    <name type="scientific">Bacteroides uniformis</name>
    <dbReference type="NCBI Taxonomy" id="820"/>
    <lineage>
        <taxon>Bacteria</taxon>
        <taxon>Pseudomonadati</taxon>
        <taxon>Bacteroidota</taxon>
        <taxon>Bacteroidia</taxon>
        <taxon>Bacteroidales</taxon>
        <taxon>Bacteroidaceae</taxon>
        <taxon>Bacteroides</taxon>
    </lineage>
</organism>
<accession>A0A412SQX5</accession>
<protein>
    <recommendedName>
        <fullName evidence="5">Transmembrane protein</fullName>
    </recommendedName>
</protein>
<dbReference type="RefSeq" id="WP_117706943.1">
    <property type="nucleotide sequence ID" value="NZ_JAGKHX010000031.1"/>
</dbReference>
<keyword evidence="2" id="KW-0472">Membrane</keyword>
<dbReference type="AlphaFoldDB" id="A0A412SQX5"/>
<gene>
    <name evidence="3" type="ORF">DWW83_07645</name>
</gene>
<sequence length="239" mass="27309">MAIFLLVFTLLMAFLAITLLLGIAPISSKAKSRTMYVSATLMILITVMTCDYIDMQTDIKAKIRFHAVLIFAIAVGYFCIAVAYMEKYNIVKRKNQKLEEALTVKEQEKVSILLKEQNEKQKALLQGELEWLANKIKMFAEEEQKAILASAYAFAEHDLIIAPSISIQQKDTCSQQDLMYFVCSAFFNMGKKRNDIVSFLYKVFPIYFPAGESVLAKKMPGVDKVRERRIKEETEKKTL</sequence>
<proteinExistence type="predicted"/>
<comment type="caution">
    <text evidence="3">The sequence shown here is derived from an EMBL/GenBank/DDBJ whole genome shotgun (WGS) entry which is preliminary data.</text>
</comment>
<feature type="transmembrane region" description="Helical" evidence="2">
    <location>
        <begin position="65"/>
        <end position="85"/>
    </location>
</feature>
<evidence type="ECO:0000256" key="2">
    <source>
        <dbReference type="SAM" id="Phobius"/>
    </source>
</evidence>
<evidence type="ECO:0000313" key="3">
    <source>
        <dbReference type="EMBL" id="RGU39986.1"/>
    </source>
</evidence>
<keyword evidence="2" id="KW-1133">Transmembrane helix</keyword>
<evidence type="ECO:0000313" key="4">
    <source>
        <dbReference type="Proteomes" id="UP000284022"/>
    </source>
</evidence>
<dbReference type="Proteomes" id="UP000284022">
    <property type="component" value="Unassembled WGS sequence"/>
</dbReference>
<dbReference type="EMBL" id="QRXV01000006">
    <property type="protein sequence ID" value="RGU39986.1"/>
    <property type="molecule type" value="Genomic_DNA"/>
</dbReference>
<evidence type="ECO:0008006" key="5">
    <source>
        <dbReference type="Google" id="ProtNLM"/>
    </source>
</evidence>
<keyword evidence="1" id="KW-0175">Coiled coil</keyword>